<dbReference type="RefSeq" id="WP_059545105.1">
    <property type="nucleotide sequence ID" value="NZ_LOTQ01000012.1"/>
</dbReference>
<dbReference type="PRINTS" id="PR00364">
    <property type="entry name" value="DISEASERSIST"/>
</dbReference>
<evidence type="ECO:0000256" key="1">
    <source>
        <dbReference type="ARBA" id="ARBA00023125"/>
    </source>
</evidence>
<dbReference type="InterPro" id="IPR016032">
    <property type="entry name" value="Sig_transdc_resp-reg_C-effctor"/>
</dbReference>
<dbReference type="PROSITE" id="PS51755">
    <property type="entry name" value="OMPR_PHOB"/>
    <property type="match status" value="1"/>
</dbReference>
<evidence type="ECO:0000259" key="3">
    <source>
        <dbReference type="PROSITE" id="PS51755"/>
    </source>
</evidence>
<dbReference type="Pfam" id="PF00486">
    <property type="entry name" value="Trans_reg_C"/>
    <property type="match status" value="1"/>
</dbReference>
<dbReference type="InterPro" id="IPR058852">
    <property type="entry name" value="HTH_77"/>
</dbReference>
<accession>A0AAP1CBJ3</accession>
<protein>
    <submittedName>
        <fullName evidence="4">Transcriptional regulator</fullName>
    </submittedName>
</protein>
<comment type="caution">
    <text evidence="4">The sequence shown here is derived from an EMBL/GenBank/DDBJ whole genome shotgun (WGS) entry which is preliminary data.</text>
</comment>
<dbReference type="PANTHER" id="PTHR47691">
    <property type="entry name" value="REGULATOR-RELATED"/>
    <property type="match status" value="1"/>
</dbReference>
<proteinExistence type="predicted"/>
<dbReference type="GO" id="GO:0003677">
    <property type="term" value="F:DNA binding"/>
    <property type="evidence" value="ECO:0007669"/>
    <property type="project" value="UniProtKB-UniRule"/>
</dbReference>
<dbReference type="SMART" id="SM00862">
    <property type="entry name" value="Trans_reg_C"/>
    <property type="match status" value="1"/>
</dbReference>
<dbReference type="Pfam" id="PF25872">
    <property type="entry name" value="HTH_77"/>
    <property type="match status" value="1"/>
</dbReference>
<evidence type="ECO:0000313" key="4">
    <source>
        <dbReference type="EMBL" id="KVA10315.1"/>
    </source>
</evidence>
<dbReference type="CDD" id="cd00383">
    <property type="entry name" value="trans_reg_C"/>
    <property type="match status" value="1"/>
</dbReference>
<evidence type="ECO:0000256" key="2">
    <source>
        <dbReference type="PROSITE-ProRule" id="PRU01091"/>
    </source>
</evidence>
<organism evidence="4 5">
    <name type="scientific">Burkholderia latens</name>
    <dbReference type="NCBI Taxonomy" id="488446"/>
    <lineage>
        <taxon>Bacteria</taxon>
        <taxon>Pseudomonadati</taxon>
        <taxon>Pseudomonadota</taxon>
        <taxon>Betaproteobacteria</taxon>
        <taxon>Burkholderiales</taxon>
        <taxon>Burkholderiaceae</taxon>
        <taxon>Burkholderia</taxon>
        <taxon>Burkholderia cepacia complex</taxon>
    </lineage>
</organism>
<dbReference type="SUPFAM" id="SSF52540">
    <property type="entry name" value="P-loop containing nucleoside triphosphate hydrolases"/>
    <property type="match status" value="1"/>
</dbReference>
<dbReference type="GO" id="GO:0006355">
    <property type="term" value="P:regulation of DNA-templated transcription"/>
    <property type="evidence" value="ECO:0007669"/>
    <property type="project" value="InterPro"/>
</dbReference>
<keyword evidence="1 2" id="KW-0238">DNA-binding</keyword>
<feature type="DNA-binding region" description="OmpR/PhoB-type" evidence="2">
    <location>
        <begin position="1"/>
        <end position="94"/>
    </location>
</feature>
<dbReference type="Proteomes" id="UP000056450">
    <property type="component" value="Unassembled WGS sequence"/>
</dbReference>
<feature type="domain" description="OmpR/PhoB-type" evidence="3">
    <location>
        <begin position="1"/>
        <end position="94"/>
    </location>
</feature>
<dbReference type="GO" id="GO:0000160">
    <property type="term" value="P:phosphorelay signal transduction system"/>
    <property type="evidence" value="ECO:0007669"/>
    <property type="project" value="InterPro"/>
</dbReference>
<dbReference type="InterPro" id="IPR036388">
    <property type="entry name" value="WH-like_DNA-bd_sf"/>
</dbReference>
<dbReference type="Gene3D" id="1.10.10.10">
    <property type="entry name" value="Winged helix-like DNA-binding domain superfamily/Winged helix DNA-binding domain"/>
    <property type="match status" value="1"/>
</dbReference>
<dbReference type="SUPFAM" id="SSF46894">
    <property type="entry name" value="C-terminal effector domain of the bipartite response regulators"/>
    <property type="match status" value="1"/>
</dbReference>
<dbReference type="InterPro" id="IPR001867">
    <property type="entry name" value="OmpR/PhoB-type_DNA-bd"/>
</dbReference>
<gene>
    <name evidence="4" type="ORF">WI41_11780</name>
</gene>
<dbReference type="AlphaFoldDB" id="A0AAP1CBJ3"/>
<dbReference type="PANTHER" id="PTHR47691:SF3">
    <property type="entry name" value="HTH-TYPE TRANSCRIPTIONAL REGULATOR RV0890C-RELATED"/>
    <property type="match status" value="1"/>
</dbReference>
<dbReference type="EMBL" id="LOTQ01000012">
    <property type="protein sequence ID" value="KVA10315.1"/>
    <property type="molecule type" value="Genomic_DNA"/>
</dbReference>
<reference evidence="4 5" key="1">
    <citation type="submission" date="2015-11" db="EMBL/GenBank/DDBJ databases">
        <title>Expanding the genomic diversity of Burkholderia species for the development of highly accurate diagnostics.</title>
        <authorList>
            <person name="Sahl J."/>
            <person name="Keim P."/>
            <person name="Wagner D."/>
        </authorList>
    </citation>
    <scope>NUCLEOTIDE SEQUENCE [LARGE SCALE GENOMIC DNA]</scope>
    <source>
        <strain evidence="4 5">RF32-BP12</strain>
    </source>
</reference>
<dbReference type="InterPro" id="IPR027417">
    <property type="entry name" value="P-loop_NTPase"/>
</dbReference>
<evidence type="ECO:0000313" key="5">
    <source>
        <dbReference type="Proteomes" id="UP000056450"/>
    </source>
</evidence>
<name>A0AAP1CBJ3_9BURK</name>
<sequence length="605" mass="64402">MIRIGTLHVFLDRREIRSNGKLLRIGSRAFEILELLIRANGALVSKDEIMQRVWPHTVVEENNLQVHIASLRKALAGDRNLIVTVPGRGYRLVAGQHQDDVPVRPAMSRPAIAPGALFGREQTVDDVLAALQSARVVTLVGAGGIGKTRVAIEAAARADARFPEGTVFVSLATVACPRFVPDALAGAFGIAQPTGSLTLEAVLASVARRRMLLVLDNCEHLLDAAAQIASALTDADDGLCVLATSRESLRIHGERVCPVPPLDVPDDGAADCDAMSASAVQLFAARARAADPRFPLDARSLSLMASVCRRLDGLPLAIELAAARAAVLGIDVLAAHLDDHFRLLTGGFRTALPRHQTLQAMYDWSYRLLGDAERLLLRWLGVFRDGFSVEAVREVVGTNGLAGAELLDTIAGLVAKSLVILETAQGAPRYRLLTTTRAYARQQLDAHGESAAAARAHANYFLTLFRRAPRGRRKPGSEPGGATRLDAVRCELGNLRAALDWAFSPHGDAALGIALAAVAVPCLFDLSLVDECRERARVALDAMRDAEADAHAPAASTDARVRLLAAYAAALAHTTGPTQAAHDAWSEVHALGFDAAEAELPAGDT</sequence>
<dbReference type="Gene3D" id="3.40.50.300">
    <property type="entry name" value="P-loop containing nucleotide triphosphate hydrolases"/>
    <property type="match status" value="1"/>
</dbReference>